<accession>A0A7I9VQ87</accession>
<dbReference type="GO" id="GO:0009073">
    <property type="term" value="P:aromatic amino acid family biosynthetic process"/>
    <property type="evidence" value="ECO:0007669"/>
    <property type="project" value="UniProtKB-KW"/>
</dbReference>
<feature type="binding site" evidence="8">
    <location>
        <position position="85"/>
    </location>
    <ligand>
        <name>substrate</name>
    </ligand>
</feature>
<feature type="compositionally biased region" description="Low complexity" evidence="9">
    <location>
        <begin position="152"/>
        <end position="166"/>
    </location>
</feature>
<comment type="caution">
    <text evidence="10">The sequence shown here is derived from an EMBL/GenBank/DDBJ whole genome shotgun (WGS) entry which is preliminary data.</text>
</comment>
<evidence type="ECO:0000256" key="8">
    <source>
        <dbReference type="HAMAP-Rule" id="MF_00169"/>
    </source>
</evidence>
<dbReference type="NCBIfam" id="NF003805">
    <property type="entry name" value="PRK05395.1-2"/>
    <property type="match status" value="1"/>
</dbReference>
<evidence type="ECO:0000256" key="2">
    <source>
        <dbReference type="ARBA" id="ARBA00003924"/>
    </source>
</evidence>
<dbReference type="GO" id="GO:0003855">
    <property type="term" value="F:3-dehydroquinate dehydratase activity"/>
    <property type="evidence" value="ECO:0007669"/>
    <property type="project" value="UniProtKB-UniRule"/>
</dbReference>
<evidence type="ECO:0000256" key="5">
    <source>
        <dbReference type="ARBA" id="ARBA00011193"/>
    </source>
</evidence>
<protein>
    <recommendedName>
        <fullName evidence="6 8">3-dehydroquinate dehydratase</fullName>
        <shortName evidence="8">3-dehydroquinase</shortName>
        <ecNumber evidence="6 8">4.2.1.10</ecNumber>
    </recommendedName>
    <alternativeName>
        <fullName evidence="8">Type II DHQase</fullName>
    </alternativeName>
</protein>
<dbReference type="InterPro" id="IPR018509">
    <property type="entry name" value="DHquinase_II_CS"/>
</dbReference>
<organism evidence="10 11">
    <name type="scientific">Anaeromyxobacter diazotrophicus</name>
    <dbReference type="NCBI Taxonomy" id="2590199"/>
    <lineage>
        <taxon>Bacteria</taxon>
        <taxon>Pseudomonadati</taxon>
        <taxon>Myxococcota</taxon>
        <taxon>Myxococcia</taxon>
        <taxon>Myxococcales</taxon>
        <taxon>Cystobacterineae</taxon>
        <taxon>Anaeromyxobacteraceae</taxon>
        <taxon>Anaeromyxobacter</taxon>
    </lineage>
</organism>
<feature type="active site" description="Proton donor" evidence="8">
    <location>
        <position position="98"/>
    </location>
</feature>
<evidence type="ECO:0000313" key="10">
    <source>
        <dbReference type="EMBL" id="GEJ58573.1"/>
    </source>
</evidence>
<keyword evidence="11" id="KW-1185">Reference proteome</keyword>
<dbReference type="Pfam" id="PF01220">
    <property type="entry name" value="DHquinase_II"/>
    <property type="match status" value="1"/>
</dbReference>
<dbReference type="CDD" id="cd00466">
    <property type="entry name" value="DHQase_II"/>
    <property type="match status" value="1"/>
</dbReference>
<proteinExistence type="inferred from homology"/>
<dbReference type="InterPro" id="IPR001874">
    <property type="entry name" value="DHquinase_II"/>
</dbReference>
<dbReference type="EMBL" id="BJTG01000008">
    <property type="protein sequence ID" value="GEJ58573.1"/>
    <property type="molecule type" value="Genomic_DNA"/>
</dbReference>
<feature type="site" description="Transition state stabilizer" evidence="8">
    <location>
        <position position="16"/>
    </location>
</feature>
<evidence type="ECO:0000256" key="4">
    <source>
        <dbReference type="ARBA" id="ARBA00011037"/>
    </source>
</evidence>
<evidence type="ECO:0000256" key="6">
    <source>
        <dbReference type="ARBA" id="ARBA00012060"/>
    </source>
</evidence>
<dbReference type="UniPathway" id="UPA00053">
    <property type="reaction ID" value="UER00086"/>
</dbReference>
<comment type="function">
    <text evidence="2 8">Catalyzes a trans-dehydration via an enolate intermediate.</text>
</comment>
<comment type="pathway">
    <text evidence="3 8">Metabolic intermediate biosynthesis; chorismate biosynthesis; chorismate from D-erythrose 4-phosphate and phosphoenolpyruvate: step 3/7.</text>
</comment>
<dbReference type="NCBIfam" id="NF003806">
    <property type="entry name" value="PRK05395.1-3"/>
    <property type="match status" value="1"/>
</dbReference>
<dbReference type="EC" id="4.2.1.10" evidence="6 8"/>
<dbReference type="GO" id="GO:0008652">
    <property type="term" value="P:amino acid biosynthetic process"/>
    <property type="evidence" value="ECO:0007669"/>
    <property type="project" value="UniProtKB-KW"/>
</dbReference>
<dbReference type="InterPro" id="IPR036441">
    <property type="entry name" value="DHquinase_II_sf"/>
</dbReference>
<dbReference type="GO" id="GO:0009423">
    <property type="term" value="P:chorismate biosynthetic process"/>
    <property type="evidence" value="ECO:0007669"/>
    <property type="project" value="UniProtKB-UniRule"/>
</dbReference>
<keyword evidence="7 8" id="KW-0456">Lyase</keyword>
<dbReference type="RefSeq" id="WP_176067257.1">
    <property type="nucleotide sequence ID" value="NZ_BJTG01000008.1"/>
</dbReference>
<evidence type="ECO:0000256" key="9">
    <source>
        <dbReference type="SAM" id="MobiDB-lite"/>
    </source>
</evidence>
<evidence type="ECO:0000256" key="7">
    <source>
        <dbReference type="ARBA" id="ARBA00023239"/>
    </source>
</evidence>
<feature type="region of interest" description="Disordered" evidence="9">
    <location>
        <begin position="151"/>
        <end position="187"/>
    </location>
</feature>
<dbReference type="Gene3D" id="3.40.50.9100">
    <property type="entry name" value="Dehydroquinase, class II"/>
    <property type="match status" value="1"/>
</dbReference>
<dbReference type="Proteomes" id="UP000503640">
    <property type="component" value="Unassembled WGS sequence"/>
</dbReference>
<dbReference type="PROSITE" id="PS01029">
    <property type="entry name" value="DEHYDROQUINASE_II"/>
    <property type="match status" value="1"/>
</dbReference>
<reference evidence="11" key="1">
    <citation type="journal article" date="2020" name="Appl. Environ. Microbiol.">
        <title>Diazotrophic Anaeromyxobacter Isolates from Soils.</title>
        <authorList>
            <person name="Masuda Y."/>
            <person name="Yamanaka H."/>
            <person name="Xu Z.X."/>
            <person name="Shiratori Y."/>
            <person name="Aono T."/>
            <person name="Amachi S."/>
            <person name="Senoo K."/>
            <person name="Itoh H."/>
        </authorList>
    </citation>
    <scope>NUCLEOTIDE SEQUENCE [LARGE SCALE GENOMIC DNA]</scope>
    <source>
        <strain evidence="11">R267</strain>
    </source>
</reference>
<dbReference type="HAMAP" id="MF_00169">
    <property type="entry name" value="AroQ"/>
    <property type="match status" value="1"/>
</dbReference>
<comment type="catalytic activity">
    <reaction evidence="1 8">
        <text>3-dehydroquinate = 3-dehydroshikimate + H2O</text>
        <dbReference type="Rhea" id="RHEA:21096"/>
        <dbReference type="ChEBI" id="CHEBI:15377"/>
        <dbReference type="ChEBI" id="CHEBI:16630"/>
        <dbReference type="ChEBI" id="CHEBI:32364"/>
        <dbReference type="EC" id="4.2.1.10"/>
    </reaction>
</comment>
<dbReference type="PANTHER" id="PTHR21272:SF3">
    <property type="entry name" value="CATABOLIC 3-DEHYDROQUINASE"/>
    <property type="match status" value="1"/>
</dbReference>
<gene>
    <name evidence="8" type="primary">aroQ</name>
    <name evidence="10" type="ORF">AMYX_33140</name>
</gene>
<dbReference type="SUPFAM" id="SSF52304">
    <property type="entry name" value="Type II 3-dehydroquinate dehydratase"/>
    <property type="match status" value="1"/>
</dbReference>
<evidence type="ECO:0000256" key="1">
    <source>
        <dbReference type="ARBA" id="ARBA00001864"/>
    </source>
</evidence>
<comment type="subunit">
    <text evidence="5 8">Homododecamer.</text>
</comment>
<feature type="binding site" evidence="8">
    <location>
        <position position="72"/>
    </location>
    <ligand>
        <name>substrate</name>
    </ligand>
</feature>
<evidence type="ECO:0000256" key="3">
    <source>
        <dbReference type="ARBA" id="ARBA00004902"/>
    </source>
</evidence>
<feature type="binding site" evidence="8">
    <location>
        <position position="78"/>
    </location>
    <ligand>
        <name>substrate</name>
    </ligand>
</feature>
<dbReference type="AlphaFoldDB" id="A0A7I9VQ87"/>
<feature type="binding site" evidence="8">
    <location>
        <begin position="99"/>
        <end position="100"/>
    </location>
    <ligand>
        <name>substrate</name>
    </ligand>
</feature>
<keyword evidence="8" id="KW-0028">Amino-acid biosynthesis</keyword>
<feature type="active site" description="Proton acceptor" evidence="8">
    <location>
        <position position="21"/>
    </location>
</feature>
<dbReference type="GO" id="GO:0019631">
    <property type="term" value="P:quinate catabolic process"/>
    <property type="evidence" value="ECO:0007669"/>
    <property type="project" value="TreeGrafter"/>
</dbReference>
<name>A0A7I9VQ87_9BACT</name>
<sequence>MILLVNGPNLNLLGEREPEIYGSDTLDDVERSVRETCAGYGLEVAAFQSNSEGAILDFLQEHRREAQGVILNPGALTHTSRALPDCLRALPCPTIEVHISNIHAREPWRHESFVAPAAAGQIVGLGVAGYHYAALHLCALLAAHAARKPAARHAPTAPPGAAAGGEPELEPAEAVPVDANARGDYEP</sequence>
<feature type="binding site" evidence="8">
    <location>
        <position position="109"/>
    </location>
    <ligand>
        <name>substrate</name>
    </ligand>
</feature>
<dbReference type="NCBIfam" id="TIGR01088">
    <property type="entry name" value="aroQ"/>
    <property type="match status" value="1"/>
</dbReference>
<comment type="similarity">
    <text evidence="4 8">Belongs to the type-II 3-dehydroquinase family.</text>
</comment>
<keyword evidence="8" id="KW-0057">Aromatic amino acid biosynthesis</keyword>
<dbReference type="PANTHER" id="PTHR21272">
    <property type="entry name" value="CATABOLIC 3-DEHYDROQUINASE"/>
    <property type="match status" value="1"/>
</dbReference>
<dbReference type="NCBIfam" id="NF003807">
    <property type="entry name" value="PRK05395.1-4"/>
    <property type="match status" value="1"/>
</dbReference>
<evidence type="ECO:0000313" key="11">
    <source>
        <dbReference type="Proteomes" id="UP000503640"/>
    </source>
</evidence>